<dbReference type="Proteomes" id="UP000250235">
    <property type="component" value="Unassembled WGS sequence"/>
</dbReference>
<proteinExistence type="predicted"/>
<accession>A0A2Z7D6P3</accession>
<dbReference type="OrthoDB" id="1752139at2759"/>
<name>A0A2Z7D6P3_9LAMI</name>
<dbReference type="AlphaFoldDB" id="A0A2Z7D6P3"/>
<protein>
    <submittedName>
        <fullName evidence="1">Uncharacterized protein</fullName>
    </submittedName>
</protein>
<evidence type="ECO:0000313" key="2">
    <source>
        <dbReference type="Proteomes" id="UP000250235"/>
    </source>
</evidence>
<reference evidence="1 2" key="1">
    <citation type="journal article" date="2015" name="Proc. Natl. Acad. Sci. U.S.A.">
        <title>The resurrection genome of Boea hygrometrica: A blueprint for survival of dehydration.</title>
        <authorList>
            <person name="Xiao L."/>
            <person name="Yang G."/>
            <person name="Zhang L."/>
            <person name="Yang X."/>
            <person name="Zhao S."/>
            <person name="Ji Z."/>
            <person name="Zhou Q."/>
            <person name="Hu M."/>
            <person name="Wang Y."/>
            <person name="Chen M."/>
            <person name="Xu Y."/>
            <person name="Jin H."/>
            <person name="Xiao X."/>
            <person name="Hu G."/>
            <person name="Bao F."/>
            <person name="Hu Y."/>
            <person name="Wan P."/>
            <person name="Li L."/>
            <person name="Deng X."/>
            <person name="Kuang T."/>
            <person name="Xiang C."/>
            <person name="Zhu J.K."/>
            <person name="Oliver M.J."/>
            <person name="He Y."/>
        </authorList>
    </citation>
    <scope>NUCLEOTIDE SEQUENCE [LARGE SCALE GENOMIC DNA]</scope>
    <source>
        <strain evidence="2">cv. XS01</strain>
    </source>
</reference>
<keyword evidence="2" id="KW-1185">Reference proteome</keyword>
<gene>
    <name evidence="1" type="ORF">F511_35635</name>
</gene>
<dbReference type="EMBL" id="KQ989573">
    <property type="protein sequence ID" value="KZV54199.1"/>
    <property type="molecule type" value="Genomic_DNA"/>
</dbReference>
<organism evidence="1 2">
    <name type="scientific">Dorcoceras hygrometricum</name>
    <dbReference type="NCBI Taxonomy" id="472368"/>
    <lineage>
        <taxon>Eukaryota</taxon>
        <taxon>Viridiplantae</taxon>
        <taxon>Streptophyta</taxon>
        <taxon>Embryophyta</taxon>
        <taxon>Tracheophyta</taxon>
        <taxon>Spermatophyta</taxon>
        <taxon>Magnoliopsida</taxon>
        <taxon>eudicotyledons</taxon>
        <taxon>Gunneridae</taxon>
        <taxon>Pentapetalae</taxon>
        <taxon>asterids</taxon>
        <taxon>lamiids</taxon>
        <taxon>Lamiales</taxon>
        <taxon>Gesneriaceae</taxon>
        <taxon>Didymocarpoideae</taxon>
        <taxon>Trichosporeae</taxon>
        <taxon>Loxocarpinae</taxon>
        <taxon>Dorcoceras</taxon>
    </lineage>
</organism>
<evidence type="ECO:0000313" key="1">
    <source>
        <dbReference type="EMBL" id="KZV54199.1"/>
    </source>
</evidence>
<sequence>MATESPPPPALAVPFSTEVLVAELPQHFKLPNVGEYDGMGDPKEHLSRFENAALLHQYADPIKCRVFLTVRPRAHNRTDTYIYAIRYWDTQSPPGAPPAGLPPRPAV</sequence>